<gene>
    <name evidence="3" type="ORF">GCM10007874_72020</name>
</gene>
<sequence length="562" mass="62659">MGAEQWMNRDDAVALHRSGEVAAAITAYKGLLIKDPDDADILGLLGVATEQSGDLAGAETLLRRSLSKPTTTALLYRNFNNLVGLLIEAGREEDAGALAAEIELPDWPSALVPDAVQRDTIVSTVEALKSLDEPAKALRISNSAAPFFSANLVFSTQRAELLHADGQLEKARTELAQDFGPEEESPNLHALRAALAFEAQDYKTSANSTARFASTLPTLLSPRQASQKFVLAILNPAPEVIQELRSTEFLHYSGNFPSQLATEFADRYRFLSIYPDSPTVADALKDLPRPALALNNFVNAEKLLVEGKFAEVCALVDQLSVPVLNHPKLVAQVTRQKNSERFAKVEGIIAPRIVRYQSSKPLRGLLIDDIESRYDYPMILRTVFQQMGKGTWLIHDRKELHEALDATDEQQVYLINYVDLRHENGFFRRIRAAFVNKVWTILRIDYDGYWNVRGRREHHIVEFYRNHPDLMELSDRMTLDPQALLDASALAKLDDIAKIIPLDIFGMDFDITDDGQIAVFEANATMNLLSNAEGGLIYPQEAQRRLTQALHALFERTAVSPI</sequence>
<reference evidence="4" key="1">
    <citation type="journal article" date="2019" name="Int. J. Syst. Evol. Microbiol.">
        <title>The Global Catalogue of Microorganisms (GCM) 10K type strain sequencing project: providing services to taxonomists for standard genome sequencing and annotation.</title>
        <authorList>
            <consortium name="The Broad Institute Genomics Platform"/>
            <consortium name="The Broad Institute Genome Sequencing Center for Infectious Disease"/>
            <person name="Wu L."/>
            <person name="Ma J."/>
        </authorList>
    </citation>
    <scope>NUCLEOTIDE SEQUENCE [LARGE SCALE GENOMIC DNA]</scope>
    <source>
        <strain evidence="4">NBRC 101365</strain>
    </source>
</reference>
<protein>
    <recommendedName>
        <fullName evidence="2">ATP-grasp domain-containing protein</fullName>
    </recommendedName>
</protein>
<dbReference type="InterPro" id="IPR011761">
    <property type="entry name" value="ATP-grasp"/>
</dbReference>
<dbReference type="PROSITE" id="PS50975">
    <property type="entry name" value="ATP_GRASP"/>
    <property type="match status" value="1"/>
</dbReference>
<dbReference type="SUPFAM" id="SSF48452">
    <property type="entry name" value="TPR-like"/>
    <property type="match status" value="1"/>
</dbReference>
<dbReference type="Proteomes" id="UP001156882">
    <property type="component" value="Unassembled WGS sequence"/>
</dbReference>
<dbReference type="RefSeq" id="WP_284317100.1">
    <property type="nucleotide sequence ID" value="NZ_BSPC01000096.1"/>
</dbReference>
<proteinExistence type="predicted"/>
<organism evidence="3 4">
    <name type="scientific">Labrys miyagiensis</name>
    <dbReference type="NCBI Taxonomy" id="346912"/>
    <lineage>
        <taxon>Bacteria</taxon>
        <taxon>Pseudomonadati</taxon>
        <taxon>Pseudomonadota</taxon>
        <taxon>Alphaproteobacteria</taxon>
        <taxon>Hyphomicrobiales</taxon>
        <taxon>Xanthobacteraceae</taxon>
        <taxon>Labrys</taxon>
    </lineage>
</organism>
<evidence type="ECO:0000256" key="1">
    <source>
        <dbReference type="PROSITE-ProRule" id="PRU00409"/>
    </source>
</evidence>
<dbReference type="SUPFAM" id="SSF56059">
    <property type="entry name" value="Glutathione synthetase ATP-binding domain-like"/>
    <property type="match status" value="1"/>
</dbReference>
<evidence type="ECO:0000313" key="4">
    <source>
        <dbReference type="Proteomes" id="UP001156882"/>
    </source>
</evidence>
<name>A0ABQ6CV04_9HYPH</name>
<keyword evidence="1" id="KW-0547">Nucleotide-binding</keyword>
<keyword evidence="4" id="KW-1185">Reference proteome</keyword>
<keyword evidence="1" id="KW-0067">ATP-binding</keyword>
<evidence type="ECO:0000259" key="2">
    <source>
        <dbReference type="PROSITE" id="PS50975"/>
    </source>
</evidence>
<feature type="domain" description="ATP-grasp" evidence="2">
    <location>
        <begin position="340"/>
        <end position="555"/>
    </location>
</feature>
<evidence type="ECO:0000313" key="3">
    <source>
        <dbReference type="EMBL" id="GLS24181.1"/>
    </source>
</evidence>
<accession>A0ABQ6CV04</accession>
<comment type="caution">
    <text evidence="3">The sequence shown here is derived from an EMBL/GenBank/DDBJ whole genome shotgun (WGS) entry which is preliminary data.</text>
</comment>
<dbReference type="EMBL" id="BSPC01000096">
    <property type="protein sequence ID" value="GLS24181.1"/>
    <property type="molecule type" value="Genomic_DNA"/>
</dbReference>
<dbReference type="Gene3D" id="1.25.40.10">
    <property type="entry name" value="Tetratricopeptide repeat domain"/>
    <property type="match status" value="1"/>
</dbReference>
<dbReference type="InterPro" id="IPR011990">
    <property type="entry name" value="TPR-like_helical_dom_sf"/>
</dbReference>